<organism evidence="1 2">
    <name type="scientific">Streptomyces scopuliridis</name>
    <dbReference type="NCBI Taxonomy" id="452529"/>
    <lineage>
        <taxon>Bacteria</taxon>
        <taxon>Bacillati</taxon>
        <taxon>Actinomycetota</taxon>
        <taxon>Actinomycetes</taxon>
        <taxon>Kitasatosporales</taxon>
        <taxon>Streptomycetaceae</taxon>
        <taxon>Streptomyces</taxon>
    </lineage>
</organism>
<gene>
    <name evidence="1" type="ORF">OG835_14395</name>
</gene>
<reference evidence="1" key="1">
    <citation type="submission" date="2022-10" db="EMBL/GenBank/DDBJ databases">
        <title>The complete genomes of actinobacterial strains from the NBC collection.</title>
        <authorList>
            <person name="Joergensen T.S."/>
            <person name="Alvarez Arevalo M."/>
            <person name="Sterndorff E.B."/>
            <person name="Faurdal D."/>
            <person name="Vuksanovic O."/>
            <person name="Mourched A.-S."/>
            <person name="Charusanti P."/>
            <person name="Shaw S."/>
            <person name="Blin K."/>
            <person name="Weber T."/>
        </authorList>
    </citation>
    <scope>NUCLEOTIDE SEQUENCE</scope>
    <source>
        <strain evidence="1">NBC 01771</strain>
    </source>
</reference>
<accession>A0ACD4ZIF4</accession>
<protein>
    <submittedName>
        <fullName evidence="1">Type II toxin-antitoxin system RelE/ParE family toxin</fullName>
    </submittedName>
</protein>
<sequence>MTYEIHWWDSALKAADRFMADDPVGLLQVFASLDLLAQEPRPDGSFAYGSPDIRRVQIGLYRMIYQIEDAVITITVMHLGRAA</sequence>
<name>A0ACD4ZIF4_9ACTN</name>
<proteinExistence type="predicted"/>
<evidence type="ECO:0000313" key="1">
    <source>
        <dbReference type="EMBL" id="WSB98097.1"/>
    </source>
</evidence>
<dbReference type="EMBL" id="CP109109">
    <property type="protein sequence ID" value="WSB98097.1"/>
    <property type="molecule type" value="Genomic_DNA"/>
</dbReference>
<evidence type="ECO:0000313" key="2">
    <source>
        <dbReference type="Proteomes" id="UP001348369"/>
    </source>
</evidence>
<dbReference type="Proteomes" id="UP001348369">
    <property type="component" value="Chromosome"/>
</dbReference>
<keyword evidence="2" id="KW-1185">Reference proteome</keyword>